<dbReference type="KEGG" id="cci:CC1G_10292"/>
<name>A8N173_COPC7</name>
<evidence type="ECO:0000313" key="2">
    <source>
        <dbReference type="Proteomes" id="UP000001861"/>
    </source>
</evidence>
<protein>
    <submittedName>
        <fullName evidence="1">Uncharacterized protein</fullName>
    </submittedName>
</protein>
<proteinExistence type="predicted"/>
<dbReference type="HOGENOM" id="CLU_018544_14_2_1"/>
<dbReference type="EMBL" id="AACS02000001">
    <property type="protein sequence ID" value="EAU93224.2"/>
    <property type="molecule type" value="Genomic_DNA"/>
</dbReference>
<organism evidence="1 2">
    <name type="scientific">Coprinopsis cinerea (strain Okayama-7 / 130 / ATCC MYA-4618 / FGSC 9003)</name>
    <name type="common">Inky cap fungus</name>
    <name type="synonym">Hormographiella aspergillata</name>
    <dbReference type="NCBI Taxonomy" id="240176"/>
    <lineage>
        <taxon>Eukaryota</taxon>
        <taxon>Fungi</taxon>
        <taxon>Dikarya</taxon>
        <taxon>Basidiomycota</taxon>
        <taxon>Agaricomycotina</taxon>
        <taxon>Agaricomycetes</taxon>
        <taxon>Agaricomycetidae</taxon>
        <taxon>Agaricales</taxon>
        <taxon>Agaricineae</taxon>
        <taxon>Psathyrellaceae</taxon>
        <taxon>Coprinopsis</taxon>
    </lineage>
</organism>
<gene>
    <name evidence="1" type="ORF">CC1G_10292</name>
</gene>
<dbReference type="OrthoDB" id="2909959at2759"/>
<reference evidence="1 2" key="1">
    <citation type="journal article" date="2010" name="Proc. Natl. Acad. Sci. U.S.A.">
        <title>Insights into evolution of multicellular fungi from the assembled chromosomes of the mushroom Coprinopsis cinerea (Coprinus cinereus).</title>
        <authorList>
            <person name="Stajich J.E."/>
            <person name="Wilke S.K."/>
            <person name="Ahren D."/>
            <person name="Au C.H."/>
            <person name="Birren B.W."/>
            <person name="Borodovsky M."/>
            <person name="Burns C."/>
            <person name="Canback B."/>
            <person name="Casselton L.A."/>
            <person name="Cheng C.K."/>
            <person name="Deng J."/>
            <person name="Dietrich F.S."/>
            <person name="Fargo D.C."/>
            <person name="Farman M.L."/>
            <person name="Gathman A.C."/>
            <person name="Goldberg J."/>
            <person name="Guigo R."/>
            <person name="Hoegger P.J."/>
            <person name="Hooker J.B."/>
            <person name="Huggins A."/>
            <person name="James T.Y."/>
            <person name="Kamada T."/>
            <person name="Kilaru S."/>
            <person name="Kodira C."/>
            <person name="Kues U."/>
            <person name="Kupfer D."/>
            <person name="Kwan H.S."/>
            <person name="Lomsadze A."/>
            <person name="Li W."/>
            <person name="Lilly W.W."/>
            <person name="Ma L.J."/>
            <person name="Mackey A.J."/>
            <person name="Manning G."/>
            <person name="Martin F."/>
            <person name="Muraguchi H."/>
            <person name="Natvig D.O."/>
            <person name="Palmerini H."/>
            <person name="Ramesh M.A."/>
            <person name="Rehmeyer C.J."/>
            <person name="Roe B.A."/>
            <person name="Shenoy N."/>
            <person name="Stanke M."/>
            <person name="Ter-Hovhannisyan V."/>
            <person name="Tunlid A."/>
            <person name="Velagapudi R."/>
            <person name="Vision T.J."/>
            <person name="Zeng Q."/>
            <person name="Zolan M.E."/>
            <person name="Pukkila P.J."/>
        </authorList>
    </citation>
    <scope>NUCLEOTIDE SEQUENCE [LARGE SCALE GENOMIC DNA]</scope>
    <source>
        <strain evidence="2">Okayama-7 / 130 / ATCC MYA-4618 / FGSC 9003</strain>
    </source>
</reference>
<dbReference type="VEuPathDB" id="FungiDB:CC1G_10292"/>
<dbReference type="RefSeq" id="XP_001828621.2">
    <property type="nucleotide sequence ID" value="XM_001828569.2"/>
</dbReference>
<dbReference type="AlphaFoldDB" id="A8N173"/>
<comment type="caution">
    <text evidence="1">The sequence shown here is derived from an EMBL/GenBank/DDBJ whole genome shotgun (WGS) entry which is preliminary data.</text>
</comment>
<evidence type="ECO:0000313" key="1">
    <source>
        <dbReference type="EMBL" id="EAU93224.2"/>
    </source>
</evidence>
<accession>A8N173</accession>
<dbReference type="InParanoid" id="A8N173"/>
<dbReference type="Proteomes" id="UP000001861">
    <property type="component" value="Unassembled WGS sequence"/>
</dbReference>
<sequence length="561" mass="63358">MQRSFKSVSMTAYPSAASAISESNVVLRHTENALTQIFQRTEDPRERLAGLDEEISRVERVLSRLRSFQPTLRRDINRLHSPILQILPTELVSEIFTHCLPNLGDFSPHLPPSDGSICPLLLGSICSSWRQIAWATPSLWTSPTLLLCKPKLRIQAELLEEWIGRSGDLTLTLRLLCGSDDDRVTDIPQGLFKTILRHASRWRAIDLQIPTAYYENLSAPEATFSSLRRLIVNPSGGQGDRSHILEWSNCTPQLRDISLFSVYLNAVRVRWDNITRVHAKAFYIDECLEFMKRTPRLENCTFYSVIRGDDGHSLPRDPISVPDLQTLTLVTERSVDGGAILNKIFAPGLKNLTYDVAERPFHIPTFREFVERSHAHLTTLSILRAVVSSADVMEILALIPTVVEFKLNVIEAQGQCLGYGVMAMLIPDDRGHCALPNMTRFEYVGAFSFSWPQMVAMLIARRGLKRLPTTNSLSMLDRVDVVRNETHLLYPKQSVAVLKHVALRLKESPDDIELLDFHQYQNVRQLIADGLELTIHAATLDFLDRLPGLTTRATNLLSNSH</sequence>
<keyword evidence="2" id="KW-1185">Reference proteome</keyword>
<dbReference type="GeneID" id="6005046"/>
<dbReference type="eggNOG" id="ENOG502T0KJ">
    <property type="taxonomic scope" value="Eukaryota"/>
</dbReference>